<evidence type="ECO:0000313" key="6">
    <source>
        <dbReference type="EMBL" id="OQR74235.1"/>
    </source>
</evidence>
<dbReference type="SMART" id="SM00212">
    <property type="entry name" value="UBCc"/>
    <property type="match status" value="1"/>
</dbReference>
<dbReference type="EMBL" id="MNPL01008448">
    <property type="protein sequence ID" value="OQR74235.1"/>
    <property type="molecule type" value="Genomic_DNA"/>
</dbReference>
<dbReference type="AlphaFoldDB" id="A0A1V9XL26"/>
<evidence type="ECO:0000256" key="3">
    <source>
        <dbReference type="PROSITE-ProRule" id="PRU10133"/>
    </source>
</evidence>
<reference evidence="6 7" key="1">
    <citation type="journal article" date="2017" name="Gigascience">
        <title>Draft genome of the honey bee ectoparasitic mite, Tropilaelaps mercedesae, is shaped by the parasitic life history.</title>
        <authorList>
            <person name="Dong X."/>
            <person name="Armstrong S.D."/>
            <person name="Xia D."/>
            <person name="Makepeace B.L."/>
            <person name="Darby A.C."/>
            <person name="Kadowaki T."/>
        </authorList>
    </citation>
    <scope>NUCLEOTIDE SEQUENCE [LARGE SCALE GENOMIC DNA]</scope>
    <source>
        <strain evidence="6">Wuxi-XJTLU</strain>
    </source>
</reference>
<keyword evidence="2 4" id="KW-0833">Ubl conjugation pathway</keyword>
<dbReference type="PANTHER" id="PTHR24068">
    <property type="entry name" value="UBIQUITIN-CONJUGATING ENZYME E2"/>
    <property type="match status" value="1"/>
</dbReference>
<evidence type="ECO:0000256" key="1">
    <source>
        <dbReference type="ARBA" id="ARBA00022679"/>
    </source>
</evidence>
<feature type="non-terminal residue" evidence="6">
    <location>
        <position position="242"/>
    </location>
</feature>
<evidence type="ECO:0000259" key="5">
    <source>
        <dbReference type="PROSITE" id="PS50127"/>
    </source>
</evidence>
<dbReference type="PROSITE" id="PS00183">
    <property type="entry name" value="UBC_1"/>
    <property type="match status" value="1"/>
</dbReference>
<dbReference type="STRING" id="418985.A0A1V9XL26"/>
<comment type="similarity">
    <text evidence="4">Belongs to the ubiquitin-conjugating enzyme family.</text>
</comment>
<evidence type="ECO:0000313" key="7">
    <source>
        <dbReference type="Proteomes" id="UP000192247"/>
    </source>
</evidence>
<dbReference type="OrthoDB" id="7851174at2759"/>
<name>A0A1V9XL26_9ACAR</name>
<dbReference type="GO" id="GO:0016740">
    <property type="term" value="F:transferase activity"/>
    <property type="evidence" value="ECO:0007669"/>
    <property type="project" value="UniProtKB-KW"/>
</dbReference>
<dbReference type="PROSITE" id="PS50127">
    <property type="entry name" value="UBC_2"/>
    <property type="match status" value="1"/>
</dbReference>
<dbReference type="InterPro" id="IPR023313">
    <property type="entry name" value="UBQ-conjugating_AS"/>
</dbReference>
<dbReference type="Gene3D" id="3.10.110.10">
    <property type="entry name" value="Ubiquitin Conjugating Enzyme"/>
    <property type="match status" value="1"/>
</dbReference>
<organism evidence="6 7">
    <name type="scientific">Tropilaelaps mercedesae</name>
    <dbReference type="NCBI Taxonomy" id="418985"/>
    <lineage>
        <taxon>Eukaryota</taxon>
        <taxon>Metazoa</taxon>
        <taxon>Ecdysozoa</taxon>
        <taxon>Arthropoda</taxon>
        <taxon>Chelicerata</taxon>
        <taxon>Arachnida</taxon>
        <taxon>Acari</taxon>
        <taxon>Parasitiformes</taxon>
        <taxon>Mesostigmata</taxon>
        <taxon>Gamasina</taxon>
        <taxon>Dermanyssoidea</taxon>
        <taxon>Laelapidae</taxon>
        <taxon>Tropilaelaps</taxon>
    </lineage>
</organism>
<accession>A0A1V9XL26</accession>
<evidence type="ECO:0000256" key="4">
    <source>
        <dbReference type="RuleBase" id="RU362109"/>
    </source>
</evidence>
<proteinExistence type="inferred from homology"/>
<dbReference type="Proteomes" id="UP000192247">
    <property type="component" value="Unassembled WGS sequence"/>
</dbReference>
<keyword evidence="7" id="KW-1185">Reference proteome</keyword>
<feature type="active site" description="Glycyl thioester intermediate" evidence="3">
    <location>
        <position position="226"/>
    </location>
</feature>
<dbReference type="InParanoid" id="A0A1V9XL26"/>
<dbReference type="SUPFAM" id="SSF54495">
    <property type="entry name" value="UBC-like"/>
    <property type="match status" value="1"/>
</dbReference>
<keyword evidence="1" id="KW-0808">Transferase</keyword>
<keyword evidence="4" id="KW-0067">ATP-binding</keyword>
<dbReference type="InterPro" id="IPR016135">
    <property type="entry name" value="UBQ-conjugating_enzyme/RWD"/>
</dbReference>
<comment type="caution">
    <text evidence="6">The sequence shown here is derived from an EMBL/GenBank/DDBJ whole genome shotgun (WGS) entry which is preliminary data.</text>
</comment>
<dbReference type="Pfam" id="PF00179">
    <property type="entry name" value="UQ_con"/>
    <property type="match status" value="1"/>
</dbReference>
<keyword evidence="4" id="KW-0547">Nucleotide-binding</keyword>
<dbReference type="GO" id="GO:0005524">
    <property type="term" value="F:ATP binding"/>
    <property type="evidence" value="ECO:0007669"/>
    <property type="project" value="UniProtKB-UniRule"/>
</dbReference>
<dbReference type="InterPro" id="IPR000608">
    <property type="entry name" value="UBC"/>
</dbReference>
<evidence type="ECO:0000256" key="2">
    <source>
        <dbReference type="ARBA" id="ARBA00022786"/>
    </source>
</evidence>
<protein>
    <submittedName>
        <fullName evidence="6">Ubiquitin-conjugating enzyme E2-17 kDa-like</fullName>
    </submittedName>
</protein>
<sequence length="242" mass="27913">MRPLHVRLLFTNIWVEVRRGDCLWPFCSGYCARVLLHHVQPWFTVATFTPSRRTAFDSAESRRILIESLLISSPTFVGERLVYCVQPSSSIVTKQAEGAWNWWTLVGTRLRNVLPGPSEKIALRLTRRYTMRIQPIIAYLMRVQSQPVAVLTNTVKPDLPQYVRHELALDVNFDTFRVVFYPDSPYQGGVFFLTIHFPTDYPFKPPKVAFTTRIYHPNINSNGSICLDILRSQWSPALTISK</sequence>
<feature type="domain" description="UBC core" evidence="5">
    <location>
        <begin position="131"/>
        <end position="242"/>
    </location>
</feature>
<gene>
    <name evidence="6" type="ORF">BIW11_01001</name>
</gene>